<feature type="region of interest" description="Disordered" evidence="1">
    <location>
        <begin position="53"/>
        <end position="75"/>
    </location>
</feature>
<name>A0A5B6WW69_9ROSI</name>
<evidence type="ECO:0000313" key="2">
    <source>
        <dbReference type="EMBL" id="KAA3485294.1"/>
    </source>
</evidence>
<dbReference type="EMBL" id="SMMG02000002">
    <property type="protein sequence ID" value="KAA3485294.1"/>
    <property type="molecule type" value="Genomic_DNA"/>
</dbReference>
<keyword evidence="3" id="KW-1185">Reference proteome</keyword>
<organism evidence="2 3">
    <name type="scientific">Gossypium australe</name>
    <dbReference type="NCBI Taxonomy" id="47621"/>
    <lineage>
        <taxon>Eukaryota</taxon>
        <taxon>Viridiplantae</taxon>
        <taxon>Streptophyta</taxon>
        <taxon>Embryophyta</taxon>
        <taxon>Tracheophyta</taxon>
        <taxon>Spermatophyta</taxon>
        <taxon>Magnoliopsida</taxon>
        <taxon>eudicotyledons</taxon>
        <taxon>Gunneridae</taxon>
        <taxon>Pentapetalae</taxon>
        <taxon>rosids</taxon>
        <taxon>malvids</taxon>
        <taxon>Malvales</taxon>
        <taxon>Malvaceae</taxon>
        <taxon>Malvoideae</taxon>
        <taxon>Gossypium</taxon>
    </lineage>
</organism>
<dbReference type="AlphaFoldDB" id="A0A5B6WW69"/>
<evidence type="ECO:0000313" key="3">
    <source>
        <dbReference type="Proteomes" id="UP000325315"/>
    </source>
</evidence>
<sequence>MKSFSFFSKLASTPALAHANFRREGHQSLAMTSPSTALARSTESCLAIMVQGRQTSAGERSDAERGAAARLGVRV</sequence>
<comment type="caution">
    <text evidence="2">The sequence shown here is derived from an EMBL/GenBank/DDBJ whole genome shotgun (WGS) entry which is preliminary data.</text>
</comment>
<proteinExistence type="predicted"/>
<accession>A0A5B6WW69</accession>
<evidence type="ECO:0000256" key="1">
    <source>
        <dbReference type="SAM" id="MobiDB-lite"/>
    </source>
</evidence>
<gene>
    <name evidence="2" type="ORF">EPI10_007299</name>
</gene>
<reference evidence="2" key="1">
    <citation type="submission" date="2019-08" db="EMBL/GenBank/DDBJ databases">
        <authorList>
            <person name="Liu F."/>
        </authorList>
    </citation>
    <scope>NUCLEOTIDE SEQUENCE [LARGE SCALE GENOMIC DNA]</scope>
    <source>
        <strain evidence="2">PA1801</strain>
        <tissue evidence="2">Leaf</tissue>
    </source>
</reference>
<protein>
    <submittedName>
        <fullName evidence="2">Uncharacterized protein</fullName>
    </submittedName>
</protein>
<dbReference type="Proteomes" id="UP000325315">
    <property type="component" value="Unassembled WGS sequence"/>
</dbReference>